<keyword evidence="3" id="KW-0378">Hydrolase</keyword>
<dbReference type="GO" id="GO:0005829">
    <property type="term" value="C:cytosol"/>
    <property type="evidence" value="ECO:0007669"/>
    <property type="project" value="TreeGrafter"/>
</dbReference>
<dbReference type="GO" id="GO:0009691">
    <property type="term" value="P:cytokinin biosynthetic process"/>
    <property type="evidence" value="ECO:0007669"/>
    <property type="project" value="UniProtKB-UniRule"/>
</dbReference>
<name>A0A1Y6EVK8_9GAMM</name>
<dbReference type="EC" id="3.2.2.n1" evidence="3"/>
<evidence type="ECO:0000256" key="3">
    <source>
        <dbReference type="RuleBase" id="RU363015"/>
    </source>
</evidence>
<dbReference type="PANTHER" id="PTHR31223">
    <property type="entry name" value="LOG FAMILY PROTEIN YJL055W"/>
    <property type="match status" value="1"/>
</dbReference>
<comment type="catalytic activity">
    <reaction evidence="1">
        <text>AMP + H2O = D-ribose 5-phosphate + adenine</text>
        <dbReference type="Rhea" id="RHEA:20129"/>
        <dbReference type="ChEBI" id="CHEBI:15377"/>
        <dbReference type="ChEBI" id="CHEBI:16708"/>
        <dbReference type="ChEBI" id="CHEBI:78346"/>
        <dbReference type="ChEBI" id="CHEBI:456215"/>
        <dbReference type="EC" id="3.2.2.4"/>
    </reaction>
</comment>
<evidence type="ECO:0000313" key="4">
    <source>
        <dbReference type="EMBL" id="SMQ64990.1"/>
    </source>
</evidence>
<dbReference type="AlphaFoldDB" id="A0A1Y6EVK8"/>
<keyword evidence="3" id="KW-0203">Cytokinin biosynthesis</keyword>
<organism evidence="4 5">
    <name type="scientific">Pseudidiomarina planktonica</name>
    <dbReference type="NCBI Taxonomy" id="1323738"/>
    <lineage>
        <taxon>Bacteria</taxon>
        <taxon>Pseudomonadati</taxon>
        <taxon>Pseudomonadota</taxon>
        <taxon>Gammaproteobacteria</taxon>
        <taxon>Alteromonadales</taxon>
        <taxon>Idiomarinaceae</taxon>
        <taxon>Pseudidiomarina</taxon>
    </lineage>
</organism>
<dbReference type="PANTHER" id="PTHR31223:SF70">
    <property type="entry name" value="LOG FAMILY PROTEIN YJL055W"/>
    <property type="match status" value="1"/>
</dbReference>
<gene>
    <name evidence="4" type="ORF">SAMN06297229_1154</name>
</gene>
<evidence type="ECO:0000256" key="2">
    <source>
        <dbReference type="ARBA" id="ARBA00006763"/>
    </source>
</evidence>
<dbReference type="Proteomes" id="UP000194450">
    <property type="component" value="Unassembled WGS sequence"/>
</dbReference>
<evidence type="ECO:0000313" key="5">
    <source>
        <dbReference type="Proteomes" id="UP000194450"/>
    </source>
</evidence>
<dbReference type="EMBL" id="FXWH01000001">
    <property type="protein sequence ID" value="SMQ64990.1"/>
    <property type="molecule type" value="Genomic_DNA"/>
</dbReference>
<dbReference type="InterPro" id="IPR005269">
    <property type="entry name" value="LOG"/>
</dbReference>
<dbReference type="Pfam" id="PF03641">
    <property type="entry name" value="Lysine_decarbox"/>
    <property type="match status" value="1"/>
</dbReference>
<evidence type="ECO:0000256" key="1">
    <source>
        <dbReference type="ARBA" id="ARBA00000274"/>
    </source>
</evidence>
<sequence length="204" mass="22347">MKSVCVYCGSNPGRKPEYLRAANTLAEALVERNLQLIYGGAKLGIMGALADRVLSLGGKVIGVIPEDLVTKEIAHTGLTKLYVTKSMHARKTMMVELADAFVAMPGGVGTLEELFEVWTWAQLGLHQKPCGLLNVAGYFDSLSEFLAHTVAEEFVKAPHLDMLFVESNATNLLNGFASYQPPEISKWVERTEAEAFTQKESQKL</sequence>
<dbReference type="SUPFAM" id="SSF102405">
    <property type="entry name" value="MCP/YpsA-like"/>
    <property type="match status" value="1"/>
</dbReference>
<dbReference type="Gene3D" id="3.40.50.450">
    <property type="match status" value="1"/>
</dbReference>
<keyword evidence="5" id="KW-1185">Reference proteome</keyword>
<dbReference type="NCBIfam" id="TIGR00730">
    <property type="entry name" value="Rossman fold protein, TIGR00730 family"/>
    <property type="match status" value="1"/>
</dbReference>
<proteinExistence type="inferred from homology"/>
<protein>
    <recommendedName>
        <fullName evidence="3">Cytokinin riboside 5'-monophosphate phosphoribohydrolase</fullName>
        <ecNumber evidence="3">3.2.2.n1</ecNumber>
    </recommendedName>
</protein>
<dbReference type="GO" id="GO:0008714">
    <property type="term" value="F:AMP nucleosidase activity"/>
    <property type="evidence" value="ECO:0007669"/>
    <property type="project" value="UniProtKB-EC"/>
</dbReference>
<dbReference type="InterPro" id="IPR031100">
    <property type="entry name" value="LOG_fam"/>
</dbReference>
<accession>A0A1Y6EVK8</accession>
<dbReference type="OrthoDB" id="9801098at2"/>
<comment type="similarity">
    <text evidence="2 3">Belongs to the LOG family.</text>
</comment>
<reference evidence="5" key="1">
    <citation type="submission" date="2017-04" db="EMBL/GenBank/DDBJ databases">
        <authorList>
            <person name="Varghese N."/>
            <person name="Submissions S."/>
        </authorList>
    </citation>
    <scope>NUCLEOTIDE SEQUENCE [LARGE SCALE GENOMIC DNA]</scope>
</reference>